<name>A0A0E9WQS5_ANGAN</name>
<reference evidence="1" key="2">
    <citation type="journal article" date="2015" name="Fish Shellfish Immunol.">
        <title>Early steps in the European eel (Anguilla anguilla)-Vibrio vulnificus interaction in the gills: Role of the RtxA13 toxin.</title>
        <authorList>
            <person name="Callol A."/>
            <person name="Pajuelo D."/>
            <person name="Ebbesson L."/>
            <person name="Teles M."/>
            <person name="MacKenzie S."/>
            <person name="Amaro C."/>
        </authorList>
    </citation>
    <scope>NUCLEOTIDE SEQUENCE</scope>
</reference>
<evidence type="ECO:0000313" key="1">
    <source>
        <dbReference type="EMBL" id="JAH91798.1"/>
    </source>
</evidence>
<organism evidence="1">
    <name type="scientific">Anguilla anguilla</name>
    <name type="common">European freshwater eel</name>
    <name type="synonym">Muraena anguilla</name>
    <dbReference type="NCBI Taxonomy" id="7936"/>
    <lineage>
        <taxon>Eukaryota</taxon>
        <taxon>Metazoa</taxon>
        <taxon>Chordata</taxon>
        <taxon>Craniata</taxon>
        <taxon>Vertebrata</taxon>
        <taxon>Euteleostomi</taxon>
        <taxon>Actinopterygii</taxon>
        <taxon>Neopterygii</taxon>
        <taxon>Teleostei</taxon>
        <taxon>Anguilliformes</taxon>
        <taxon>Anguillidae</taxon>
        <taxon>Anguilla</taxon>
    </lineage>
</organism>
<dbReference type="EMBL" id="GBXM01016779">
    <property type="protein sequence ID" value="JAH91798.1"/>
    <property type="molecule type" value="Transcribed_RNA"/>
</dbReference>
<sequence>MNGGVQKVGTDTRSGLICQKWLNTLNNFIKGPVE</sequence>
<protein>
    <submittedName>
        <fullName evidence="1">Uncharacterized protein</fullName>
    </submittedName>
</protein>
<accession>A0A0E9WQS5</accession>
<reference evidence="1" key="1">
    <citation type="submission" date="2014-11" db="EMBL/GenBank/DDBJ databases">
        <authorList>
            <person name="Amaro Gonzalez C."/>
        </authorList>
    </citation>
    <scope>NUCLEOTIDE SEQUENCE</scope>
</reference>
<dbReference type="AlphaFoldDB" id="A0A0E9WQS5"/>
<proteinExistence type="predicted"/>